<feature type="compositionally biased region" description="Low complexity" evidence="1">
    <location>
        <begin position="1"/>
        <end position="11"/>
    </location>
</feature>
<keyword evidence="3" id="KW-1185">Reference proteome</keyword>
<accession>A0A1V2GYW5</accession>
<dbReference type="Proteomes" id="UP000188879">
    <property type="component" value="Unassembled WGS sequence"/>
</dbReference>
<organism evidence="2 3">
    <name type="scientific">Teichococcus deserti</name>
    <dbReference type="NCBI Taxonomy" id="1817963"/>
    <lineage>
        <taxon>Bacteria</taxon>
        <taxon>Pseudomonadati</taxon>
        <taxon>Pseudomonadota</taxon>
        <taxon>Alphaproteobacteria</taxon>
        <taxon>Acetobacterales</taxon>
        <taxon>Roseomonadaceae</taxon>
        <taxon>Roseomonas</taxon>
    </lineage>
</organism>
<evidence type="ECO:0000313" key="3">
    <source>
        <dbReference type="Proteomes" id="UP000188879"/>
    </source>
</evidence>
<evidence type="ECO:0000313" key="2">
    <source>
        <dbReference type="EMBL" id="ONG50057.1"/>
    </source>
</evidence>
<comment type="caution">
    <text evidence="2">The sequence shown here is derived from an EMBL/GenBank/DDBJ whole genome shotgun (WGS) entry which is preliminary data.</text>
</comment>
<dbReference type="AlphaFoldDB" id="A0A1V2GYW5"/>
<dbReference type="RefSeq" id="WP_076959003.1">
    <property type="nucleotide sequence ID" value="NZ_MLCO01000209.1"/>
</dbReference>
<proteinExistence type="predicted"/>
<evidence type="ECO:0000256" key="1">
    <source>
        <dbReference type="SAM" id="MobiDB-lite"/>
    </source>
</evidence>
<sequence>MKTVSSSSSVSGGRPGQVVQAEARASASSDGESFVFTHSSASIGERPEAGEGPGAPVQGEAGGGEVVLLPDPLPPATEPGAILIPAAEEPVADAAPHAVPPLGLADSFFGFG</sequence>
<feature type="compositionally biased region" description="Polar residues" evidence="1">
    <location>
        <begin position="26"/>
        <end position="42"/>
    </location>
</feature>
<reference evidence="2 3" key="1">
    <citation type="submission" date="2016-10" db="EMBL/GenBank/DDBJ databases">
        <title>Draft Genome sequence of Roseomonas sp. strain M3.</title>
        <authorList>
            <person name="Subhash Y."/>
            <person name="Lee S."/>
        </authorList>
    </citation>
    <scope>NUCLEOTIDE SEQUENCE [LARGE SCALE GENOMIC DNA]</scope>
    <source>
        <strain evidence="2 3">M3</strain>
    </source>
</reference>
<gene>
    <name evidence="2" type="ORF">BKE38_19660</name>
</gene>
<dbReference type="EMBL" id="MLCO01000209">
    <property type="protein sequence ID" value="ONG50057.1"/>
    <property type="molecule type" value="Genomic_DNA"/>
</dbReference>
<protein>
    <submittedName>
        <fullName evidence="2">Uncharacterized protein</fullName>
    </submittedName>
</protein>
<name>A0A1V2GYW5_9PROT</name>
<feature type="region of interest" description="Disordered" evidence="1">
    <location>
        <begin position="1"/>
        <end position="79"/>
    </location>
</feature>